<dbReference type="Proteomes" id="UP000318093">
    <property type="component" value="Unassembled WGS sequence"/>
</dbReference>
<dbReference type="InterPro" id="IPR036866">
    <property type="entry name" value="RibonucZ/Hydroxyglut_hydro"/>
</dbReference>
<dbReference type="InterPro" id="IPR050114">
    <property type="entry name" value="UPF0173_UPF0282_UlaG_hydrolase"/>
</dbReference>
<dbReference type="SUPFAM" id="SSF56281">
    <property type="entry name" value="Metallo-hydrolase/oxidoreductase"/>
    <property type="match status" value="1"/>
</dbReference>
<dbReference type="AlphaFoldDB" id="A0A537JLZ2"/>
<dbReference type="InterPro" id="IPR022877">
    <property type="entry name" value="UPF0173"/>
</dbReference>
<evidence type="ECO:0000313" key="4">
    <source>
        <dbReference type="EMBL" id="TMI84146.1"/>
    </source>
</evidence>
<dbReference type="EMBL" id="VBAN01000076">
    <property type="protein sequence ID" value="TMI84146.1"/>
    <property type="molecule type" value="Genomic_DNA"/>
</dbReference>
<dbReference type="PANTHER" id="PTHR43546">
    <property type="entry name" value="UPF0173 METAL-DEPENDENT HYDROLASE MJ1163-RELATED"/>
    <property type="match status" value="1"/>
</dbReference>
<dbReference type="SMART" id="SM00849">
    <property type="entry name" value="Lactamase_B"/>
    <property type="match status" value="1"/>
</dbReference>
<accession>A0A537JLZ2</accession>
<comment type="caution">
    <text evidence="4">The sequence shown here is derived from an EMBL/GenBank/DDBJ whole genome shotgun (WGS) entry which is preliminary data.</text>
</comment>
<evidence type="ECO:0000256" key="1">
    <source>
        <dbReference type="ARBA" id="ARBA00022801"/>
    </source>
</evidence>
<protein>
    <recommendedName>
        <fullName evidence="2">UPF0173 metal-dependent hydrolase E6H03_02545</fullName>
    </recommendedName>
</protein>
<dbReference type="GO" id="GO:0016787">
    <property type="term" value="F:hydrolase activity"/>
    <property type="evidence" value="ECO:0007669"/>
    <property type="project" value="UniProtKB-UniRule"/>
</dbReference>
<dbReference type="HAMAP" id="MF_00457">
    <property type="entry name" value="UPF0173"/>
    <property type="match status" value="1"/>
</dbReference>
<reference evidence="4 5" key="1">
    <citation type="journal article" date="2019" name="Nat. Microbiol.">
        <title>Mediterranean grassland soil C-N compound turnover is dependent on rainfall and depth, and is mediated by genomically divergent microorganisms.</title>
        <authorList>
            <person name="Diamond S."/>
            <person name="Andeer P.F."/>
            <person name="Li Z."/>
            <person name="Crits-Christoph A."/>
            <person name="Burstein D."/>
            <person name="Anantharaman K."/>
            <person name="Lane K.R."/>
            <person name="Thomas B.C."/>
            <person name="Pan C."/>
            <person name="Northen T.R."/>
            <person name="Banfield J.F."/>
        </authorList>
    </citation>
    <scope>NUCLEOTIDE SEQUENCE [LARGE SCALE GENOMIC DNA]</scope>
    <source>
        <strain evidence="4">NP_6</strain>
    </source>
</reference>
<dbReference type="NCBIfam" id="NF001911">
    <property type="entry name" value="PRK00685.1"/>
    <property type="match status" value="1"/>
</dbReference>
<dbReference type="Gene3D" id="3.60.15.10">
    <property type="entry name" value="Ribonuclease Z/Hydroxyacylglutathione hydrolase-like"/>
    <property type="match status" value="1"/>
</dbReference>
<gene>
    <name evidence="4" type="ORF">E6H03_02545</name>
</gene>
<comment type="similarity">
    <text evidence="2">Belongs to the UPF0173 family.</text>
</comment>
<dbReference type="Pfam" id="PF12706">
    <property type="entry name" value="Lactamase_B_2"/>
    <property type="match status" value="1"/>
</dbReference>
<sequence>MATLTYYGHATWAIETKGVSILIDPFFTGNPMTKVKAAGVAANFIILTHAHGDHYGDTVEIAKRTGATLISNFEIVAYCQKQGVANAHPMHIGGSYAFPFGRAKLTVAHHGSSFPDGTYGGNPAGILLEIEGRRLYNAGDTALFSDMSLIAQGGLDAAILPIGDNFTMGPEDAAAAAKLLGARTVIPEHYNTWPVIQQDPQAFRRRVEGSTDSKVVVLEPGATFKIP</sequence>
<dbReference type="PANTHER" id="PTHR43546:SF3">
    <property type="entry name" value="UPF0173 METAL-DEPENDENT HYDROLASE MJ1163"/>
    <property type="match status" value="1"/>
</dbReference>
<organism evidence="4 5">
    <name type="scientific">Candidatus Segetimicrobium genomatis</name>
    <dbReference type="NCBI Taxonomy" id="2569760"/>
    <lineage>
        <taxon>Bacteria</taxon>
        <taxon>Bacillati</taxon>
        <taxon>Candidatus Sysuimicrobiota</taxon>
        <taxon>Candidatus Sysuimicrobiia</taxon>
        <taxon>Candidatus Sysuimicrobiales</taxon>
        <taxon>Candidatus Segetimicrobiaceae</taxon>
        <taxon>Candidatus Segetimicrobium</taxon>
    </lineage>
</organism>
<name>A0A537JLZ2_9BACT</name>
<dbReference type="InterPro" id="IPR001279">
    <property type="entry name" value="Metallo-B-lactamas"/>
</dbReference>
<evidence type="ECO:0000256" key="2">
    <source>
        <dbReference type="HAMAP-Rule" id="MF_00457"/>
    </source>
</evidence>
<evidence type="ECO:0000259" key="3">
    <source>
        <dbReference type="SMART" id="SM00849"/>
    </source>
</evidence>
<feature type="domain" description="Metallo-beta-lactamase" evidence="3">
    <location>
        <begin position="8"/>
        <end position="189"/>
    </location>
</feature>
<evidence type="ECO:0000313" key="5">
    <source>
        <dbReference type="Proteomes" id="UP000318093"/>
    </source>
</evidence>
<keyword evidence="1 2" id="KW-0378">Hydrolase</keyword>
<proteinExistence type="inferred from homology"/>